<dbReference type="Pfam" id="PF18950">
    <property type="entry name" value="DUF5694"/>
    <property type="match status" value="1"/>
</dbReference>
<dbReference type="AlphaFoldDB" id="A0A7L5DT84"/>
<dbReference type="EMBL" id="CP051678">
    <property type="protein sequence ID" value="QJD81674.1"/>
    <property type="molecule type" value="Genomic_DNA"/>
</dbReference>
<dbReference type="Proteomes" id="UP000501128">
    <property type="component" value="Plasmid unnamed1"/>
</dbReference>
<reference evidence="1 2" key="1">
    <citation type="submission" date="2020-04" db="EMBL/GenBank/DDBJ databases">
        <title>Genome sequencing of novel species.</title>
        <authorList>
            <person name="Heo J."/>
            <person name="Kim S.-J."/>
            <person name="Kim J.-S."/>
            <person name="Hong S.-B."/>
            <person name="Kwon S.-W."/>
        </authorList>
    </citation>
    <scope>NUCLEOTIDE SEQUENCE [LARGE SCALE GENOMIC DNA]</scope>
    <source>
        <strain evidence="1 2">CJU-R4</strain>
        <plasmid evidence="1 2">unnamed1</plasmid>
    </source>
</reference>
<evidence type="ECO:0000313" key="2">
    <source>
        <dbReference type="Proteomes" id="UP000501128"/>
    </source>
</evidence>
<keyword evidence="1" id="KW-0614">Plasmid</keyword>
<organism evidence="1 2">
    <name type="scientific">Spirosoma rhododendri</name>
    <dbReference type="NCBI Taxonomy" id="2728024"/>
    <lineage>
        <taxon>Bacteria</taxon>
        <taxon>Pseudomonadati</taxon>
        <taxon>Bacteroidota</taxon>
        <taxon>Cytophagia</taxon>
        <taxon>Cytophagales</taxon>
        <taxon>Cytophagaceae</taxon>
        <taxon>Spirosoma</taxon>
    </lineage>
</organism>
<evidence type="ECO:0008006" key="3">
    <source>
        <dbReference type="Google" id="ProtNLM"/>
    </source>
</evidence>
<proteinExistence type="predicted"/>
<gene>
    <name evidence="1" type="ORF">HH216_25370</name>
</gene>
<protein>
    <recommendedName>
        <fullName evidence="3">TraB/GumN family protein</fullName>
    </recommendedName>
</protein>
<name>A0A7L5DT84_9BACT</name>
<accession>A0A7L5DT84</accession>
<evidence type="ECO:0000313" key="1">
    <source>
        <dbReference type="EMBL" id="QJD81674.1"/>
    </source>
</evidence>
<sequence length="296" mass="33871">MMILLMKRCSLLTVVLLLLYSLSEAQPLKNPDSFLIKNDPLPAVFLVGSFHFAYYNMDAHTVSKDKQIDVLSPQKQQEMARLVAYIAQFKPTKIVVEARNSAKLGQRYRRYKTGQAALARDEIDQIAFRLGKQFNLDTLYAGDAPAVDDEMLASADSVAFKAYLGRIFEGYDFKSEDTLSRRYMAYFNYETDLTTRLSLLDYFAYTNSTNVLIREYGAYLSGDFTLGTYRGADALALYWYDRNLRIFRNIQRITTSPSDRILVLFGRGHISLLNQLFSATPAYKYIRFNDLPKGGK</sequence>
<geneLocation type="plasmid" evidence="1 2">
    <name>unnamed1</name>
</geneLocation>
<dbReference type="InterPro" id="IPR043749">
    <property type="entry name" value="DUF5694"/>
</dbReference>
<keyword evidence="2" id="KW-1185">Reference proteome</keyword>
<dbReference type="KEGG" id="srho:HH216_25370"/>